<keyword evidence="1" id="KW-0732">Signal</keyword>
<comment type="caution">
    <text evidence="3">The sequence shown here is derived from an EMBL/GenBank/DDBJ whole genome shotgun (WGS) entry which is preliminary data.</text>
</comment>
<dbReference type="Pfam" id="PF04389">
    <property type="entry name" value="Peptidase_M28"/>
    <property type="match status" value="1"/>
</dbReference>
<evidence type="ECO:0000313" key="3">
    <source>
        <dbReference type="EMBL" id="MBB4099826.1"/>
    </source>
</evidence>
<evidence type="ECO:0000256" key="1">
    <source>
        <dbReference type="SAM" id="SignalP"/>
    </source>
</evidence>
<dbReference type="InterPro" id="IPR045175">
    <property type="entry name" value="M28_fam"/>
</dbReference>
<dbReference type="PANTHER" id="PTHR12147:SF26">
    <property type="entry name" value="PEPTIDASE M28 DOMAIN-CONTAINING PROTEIN"/>
    <property type="match status" value="1"/>
</dbReference>
<dbReference type="Proteomes" id="UP000557392">
    <property type="component" value="Unassembled WGS sequence"/>
</dbReference>
<sequence length="451" mass="47094">MTKHLFLAGAMAFGLMASPALAQDKWTVRPEWVRAHESFLASDALQGRGSATRDEAIAAAYVASQFEGYGLKPAPGMPGYLQPAKIIRYAANGPAVLAIAGKPTAVPTVLVGAIDPVSGTSAVFDGADPARMPHADVVFVTGGKGSPMALVRAARAAGVKLLIARETEMTQGMFKGMGGKPRLPAGLEGATPTSYAALATLPSADFDKALAQAGAPVSFTLPVAREESITTNAIGWLPGSDPKAGVILVTAHLDHLGVRPDGTIMHGANDDASGTTAVLELARAMAAAKQTRRGLLFVAYGSEEIGGYGSSYFGDHPPVPLDQIVANIEIEMIGAQDPKLPAGTMMMTGFERSTLGETLKAHGALVAADPYPEQNFFERSDNYSLAVRGVVAHTISGWAVTPNYHTAQDTLENLDIAFMTRAIQSLVAPLKSLANSAAKPEWKPGGRPEKK</sequence>
<organism evidence="3 4">
    <name type="scientific">Sphingomonas kyeonggiensis</name>
    <dbReference type="NCBI Taxonomy" id="1268553"/>
    <lineage>
        <taxon>Bacteria</taxon>
        <taxon>Pseudomonadati</taxon>
        <taxon>Pseudomonadota</taxon>
        <taxon>Alphaproteobacteria</taxon>
        <taxon>Sphingomonadales</taxon>
        <taxon>Sphingomonadaceae</taxon>
        <taxon>Sphingomonas</taxon>
    </lineage>
</organism>
<dbReference type="InterPro" id="IPR007484">
    <property type="entry name" value="Peptidase_M28"/>
</dbReference>
<accession>A0A7W6JWH7</accession>
<name>A0A7W6JWH7_9SPHN</name>
<dbReference type="RefSeq" id="WP_343058217.1">
    <property type="nucleotide sequence ID" value="NZ_JACIEH010000003.1"/>
</dbReference>
<dbReference type="PANTHER" id="PTHR12147">
    <property type="entry name" value="METALLOPEPTIDASE M28 FAMILY MEMBER"/>
    <property type="match status" value="1"/>
</dbReference>
<gene>
    <name evidence="3" type="ORF">GGR46_003398</name>
</gene>
<dbReference type="GO" id="GO:0008235">
    <property type="term" value="F:metalloexopeptidase activity"/>
    <property type="evidence" value="ECO:0007669"/>
    <property type="project" value="InterPro"/>
</dbReference>
<dbReference type="AlphaFoldDB" id="A0A7W6JWH7"/>
<dbReference type="GO" id="GO:0006508">
    <property type="term" value="P:proteolysis"/>
    <property type="evidence" value="ECO:0007669"/>
    <property type="project" value="InterPro"/>
</dbReference>
<evidence type="ECO:0000259" key="2">
    <source>
        <dbReference type="Pfam" id="PF04389"/>
    </source>
</evidence>
<dbReference type="Gene3D" id="3.40.630.10">
    <property type="entry name" value="Zn peptidases"/>
    <property type="match status" value="1"/>
</dbReference>
<keyword evidence="4" id="KW-1185">Reference proteome</keyword>
<dbReference type="SUPFAM" id="SSF53187">
    <property type="entry name" value="Zn-dependent exopeptidases"/>
    <property type="match status" value="1"/>
</dbReference>
<feature type="chain" id="PRO_5031093713" description="Peptidase M28 domain-containing protein" evidence="1">
    <location>
        <begin position="23"/>
        <end position="451"/>
    </location>
</feature>
<evidence type="ECO:0000313" key="4">
    <source>
        <dbReference type="Proteomes" id="UP000557392"/>
    </source>
</evidence>
<protein>
    <recommendedName>
        <fullName evidence="2">Peptidase M28 domain-containing protein</fullName>
    </recommendedName>
</protein>
<dbReference type="Gene3D" id="3.50.30.30">
    <property type="match status" value="1"/>
</dbReference>
<feature type="domain" description="Peptidase M28" evidence="2">
    <location>
        <begin position="232"/>
        <end position="422"/>
    </location>
</feature>
<reference evidence="3 4" key="1">
    <citation type="submission" date="2020-08" db="EMBL/GenBank/DDBJ databases">
        <title>Genomic Encyclopedia of Type Strains, Phase IV (KMG-IV): sequencing the most valuable type-strain genomes for metagenomic binning, comparative biology and taxonomic classification.</title>
        <authorList>
            <person name="Goeker M."/>
        </authorList>
    </citation>
    <scope>NUCLEOTIDE SEQUENCE [LARGE SCALE GENOMIC DNA]</scope>
    <source>
        <strain evidence="3 4">DSM 101806</strain>
    </source>
</reference>
<proteinExistence type="predicted"/>
<feature type="signal peptide" evidence="1">
    <location>
        <begin position="1"/>
        <end position="22"/>
    </location>
</feature>
<dbReference type="EMBL" id="JACIEH010000003">
    <property type="protein sequence ID" value="MBB4099826.1"/>
    <property type="molecule type" value="Genomic_DNA"/>
</dbReference>